<protein>
    <submittedName>
        <fullName evidence="2">Uncharacterized protein</fullName>
    </submittedName>
</protein>
<keyword evidence="1" id="KW-0812">Transmembrane</keyword>
<feature type="non-terminal residue" evidence="2">
    <location>
        <position position="1"/>
    </location>
</feature>
<gene>
    <name evidence="2" type="ORF">LCGC14_1534180</name>
</gene>
<evidence type="ECO:0000256" key="1">
    <source>
        <dbReference type="SAM" id="Phobius"/>
    </source>
</evidence>
<dbReference type="EMBL" id="LAZR01011531">
    <property type="protein sequence ID" value="KKM61194.1"/>
    <property type="molecule type" value="Genomic_DNA"/>
</dbReference>
<sequence>LVLFTLLFLFVATQNWDNILLVLFPLITFTFSLFFRIISSSKHRTGFQNSYIIYNPLGLEKRNANRLFFSAILQLTLIFWFGAESLYNPHLVEGYIAYFIGFFIFFYTFGFFLIFIDLWKYSKIEIITTKLDDSMTKQNEIEFAADLNNVVAFLNLKYYKLISFINIFTFLILNSTNVISLFLIENIPVLGFQLSLPGSGNVELGSISVSYIFYGILVIPPFLSVAIFFLNYKKINLFNFEKLNEILEPLPKNLQIKIVESLKSLNRKMKEKLSME</sequence>
<proteinExistence type="predicted"/>
<accession>A0A0F9IV26</accession>
<keyword evidence="1" id="KW-1133">Transmembrane helix</keyword>
<feature type="transmembrane region" description="Helical" evidence="1">
    <location>
        <begin position="20"/>
        <end position="38"/>
    </location>
</feature>
<feature type="transmembrane region" description="Helical" evidence="1">
    <location>
        <begin position="161"/>
        <end position="184"/>
    </location>
</feature>
<organism evidence="2">
    <name type="scientific">marine sediment metagenome</name>
    <dbReference type="NCBI Taxonomy" id="412755"/>
    <lineage>
        <taxon>unclassified sequences</taxon>
        <taxon>metagenomes</taxon>
        <taxon>ecological metagenomes</taxon>
    </lineage>
</organism>
<reference evidence="2" key="1">
    <citation type="journal article" date="2015" name="Nature">
        <title>Complex archaea that bridge the gap between prokaryotes and eukaryotes.</title>
        <authorList>
            <person name="Spang A."/>
            <person name="Saw J.H."/>
            <person name="Jorgensen S.L."/>
            <person name="Zaremba-Niedzwiedzka K."/>
            <person name="Martijn J."/>
            <person name="Lind A.E."/>
            <person name="van Eijk R."/>
            <person name="Schleper C."/>
            <person name="Guy L."/>
            <person name="Ettema T.J."/>
        </authorList>
    </citation>
    <scope>NUCLEOTIDE SEQUENCE</scope>
</reference>
<feature type="transmembrane region" description="Helical" evidence="1">
    <location>
        <begin position="95"/>
        <end position="116"/>
    </location>
</feature>
<dbReference type="AlphaFoldDB" id="A0A0F9IV26"/>
<evidence type="ECO:0000313" key="2">
    <source>
        <dbReference type="EMBL" id="KKM61194.1"/>
    </source>
</evidence>
<name>A0A0F9IV26_9ZZZZ</name>
<feature type="transmembrane region" description="Helical" evidence="1">
    <location>
        <begin position="211"/>
        <end position="232"/>
    </location>
</feature>
<feature type="transmembrane region" description="Helical" evidence="1">
    <location>
        <begin position="67"/>
        <end position="83"/>
    </location>
</feature>
<keyword evidence="1" id="KW-0472">Membrane</keyword>
<comment type="caution">
    <text evidence="2">The sequence shown here is derived from an EMBL/GenBank/DDBJ whole genome shotgun (WGS) entry which is preliminary data.</text>
</comment>